<organism evidence="1 2">
    <name type="scientific">Bifidobacterium moukalabense DSM 27321</name>
    <dbReference type="NCBI Taxonomy" id="1435051"/>
    <lineage>
        <taxon>Bacteria</taxon>
        <taxon>Bacillati</taxon>
        <taxon>Actinomycetota</taxon>
        <taxon>Actinomycetes</taxon>
        <taxon>Bifidobacteriales</taxon>
        <taxon>Bifidobacteriaceae</taxon>
        <taxon>Bifidobacterium</taxon>
    </lineage>
</organism>
<proteinExistence type="predicted"/>
<dbReference type="EMBL" id="AZMV01000001">
    <property type="protein sequence ID" value="ETY72227.1"/>
    <property type="molecule type" value="Genomic_DNA"/>
</dbReference>
<gene>
    <name evidence="1" type="ORF">BMOU_0241</name>
</gene>
<dbReference type="Proteomes" id="UP000019155">
    <property type="component" value="Unassembled WGS sequence"/>
</dbReference>
<dbReference type="GeneID" id="97502544"/>
<dbReference type="AlphaFoldDB" id="W4NAX6"/>
<dbReference type="PATRIC" id="fig|1435051.3.peg.237"/>
<evidence type="ECO:0000313" key="1">
    <source>
        <dbReference type="EMBL" id="ETY72227.1"/>
    </source>
</evidence>
<accession>W4NAX6</accession>
<dbReference type="STRING" id="1435051.BMOU_0241"/>
<keyword evidence="2" id="KW-1185">Reference proteome</keyword>
<reference evidence="1 2" key="1">
    <citation type="journal article" date="2014" name="Genome Announc.">
        <title>The Genome Sequence of Bifidobacterium moukalabense DSM 27321 Highlights the Close Phylogenetic Relatedness with the Bifidobacterium dentium Taxon.</title>
        <authorList>
            <person name="Lugli G.A."/>
            <person name="Duranti S."/>
            <person name="Milani C."/>
            <person name="Turroni F."/>
            <person name="Viappiani A."/>
            <person name="Mangifesta M."/>
            <person name="van Sinderen D."/>
            <person name="Ventura M."/>
        </authorList>
    </citation>
    <scope>NUCLEOTIDE SEQUENCE [LARGE SCALE GENOMIC DNA]</scope>
    <source>
        <strain evidence="1 2">DSM 27321</strain>
    </source>
</reference>
<dbReference type="RefSeq" id="WP_034873967.1">
    <property type="nucleotide sequence ID" value="NZ_AZMV01000001.1"/>
</dbReference>
<protein>
    <submittedName>
        <fullName evidence="1">Uncharacterized protein</fullName>
    </submittedName>
</protein>
<evidence type="ECO:0000313" key="2">
    <source>
        <dbReference type="Proteomes" id="UP000019155"/>
    </source>
</evidence>
<sequence length="103" mass="11786">MSNDIDTSAKRLELANQIRERSRDIERRIGELTAFMSAQLGDDDHAVDELCGIMLDTLVKCAKHAHHLIDEAEALDHADRREEEEHMRALAMRRTFERMAGGQ</sequence>
<comment type="caution">
    <text evidence="1">The sequence shown here is derived from an EMBL/GenBank/DDBJ whole genome shotgun (WGS) entry which is preliminary data.</text>
</comment>
<name>W4NAX6_9BIFI</name>